<evidence type="ECO:0000256" key="2">
    <source>
        <dbReference type="SAM" id="Phobius"/>
    </source>
</evidence>
<name>A0A2K3PCX9_TRIPR</name>
<dbReference type="SUPFAM" id="SSF48452">
    <property type="entry name" value="TPR-like"/>
    <property type="match status" value="1"/>
</dbReference>
<dbReference type="InterPro" id="IPR039340">
    <property type="entry name" value="Tfc4/TFIIIC-102/Sfc4"/>
</dbReference>
<evidence type="ECO:0000256" key="1">
    <source>
        <dbReference type="PROSITE-ProRule" id="PRU00339"/>
    </source>
</evidence>
<dbReference type="AlphaFoldDB" id="A0A2K3PCX9"/>
<keyword evidence="2" id="KW-0812">Transmembrane</keyword>
<proteinExistence type="predicted"/>
<sequence>MWRPPIFGPPVVVDSTFQLVQSWTEQGDIGQANDYISKAIKADPENSRFRIYRARLLAESQDYQKAAAAYEQVDQLCRENVDALKAAAKLYHKCGQVERSICILEDYLKSIPDRVNAGVVDLLGGILMEIKAHDRALRYIEQSQVVGEELPLNLKVKAGICHVHLGNMEMAQVTKLVIILKIIYILKGCTKSEPQPSSHPTKIKSLATRFRFRGYRSTRSWKLAAVHVLSHVKTDLLFRRIGAWATRAAVRRAACPAVLVFVLYIAAANLPLSTYLFVLWSLCCVLLSGPVCTAWCSVTVETISLGVAYTASNRSLLSQLSQPKTPHYITVADGSKTKVICIDQARPIPY</sequence>
<keyword evidence="2" id="KW-1133">Transmembrane helix</keyword>
<evidence type="ECO:0000313" key="3">
    <source>
        <dbReference type="EMBL" id="PNY13132.1"/>
    </source>
</evidence>
<dbReference type="Proteomes" id="UP000236291">
    <property type="component" value="Unassembled WGS sequence"/>
</dbReference>
<dbReference type="PROSITE" id="PS50005">
    <property type="entry name" value="TPR"/>
    <property type="match status" value="1"/>
</dbReference>
<feature type="repeat" description="TPR" evidence="1">
    <location>
        <begin position="13"/>
        <end position="46"/>
    </location>
</feature>
<dbReference type="Pfam" id="PF14559">
    <property type="entry name" value="TPR_19"/>
    <property type="match status" value="1"/>
</dbReference>
<dbReference type="PANTHER" id="PTHR23082:SF0">
    <property type="entry name" value="GENERAL TRANSCRIPTION FACTOR 3C POLYPEPTIDE 3"/>
    <property type="match status" value="1"/>
</dbReference>
<dbReference type="GO" id="GO:0006383">
    <property type="term" value="P:transcription by RNA polymerase III"/>
    <property type="evidence" value="ECO:0007669"/>
    <property type="project" value="InterPro"/>
</dbReference>
<accession>A0A2K3PCX9</accession>
<dbReference type="PANTHER" id="PTHR23082">
    <property type="entry name" value="TRANSCRIPTION INITIATION FACTOR IIIC TFIIIC , POLYPEPTIDE 3-RELATED"/>
    <property type="match status" value="1"/>
</dbReference>
<protein>
    <submittedName>
        <fullName evidence="3">General transcription factor 3c polypeptide 3-like</fullName>
    </submittedName>
</protein>
<keyword evidence="1" id="KW-0802">TPR repeat</keyword>
<comment type="caution">
    <text evidence="3">The sequence shown here is derived from an EMBL/GenBank/DDBJ whole genome shotgun (WGS) entry which is preliminary data.</text>
</comment>
<feature type="non-terminal residue" evidence="3">
    <location>
        <position position="350"/>
    </location>
</feature>
<dbReference type="GO" id="GO:0000127">
    <property type="term" value="C:transcription factor TFIIIC complex"/>
    <property type="evidence" value="ECO:0007669"/>
    <property type="project" value="TreeGrafter"/>
</dbReference>
<feature type="transmembrane region" description="Helical" evidence="2">
    <location>
        <begin position="249"/>
        <end position="268"/>
    </location>
</feature>
<reference evidence="3 4" key="1">
    <citation type="journal article" date="2014" name="Am. J. Bot.">
        <title>Genome assembly and annotation for red clover (Trifolium pratense; Fabaceae).</title>
        <authorList>
            <person name="Istvanek J."/>
            <person name="Jaros M."/>
            <person name="Krenek A."/>
            <person name="Repkova J."/>
        </authorList>
    </citation>
    <scope>NUCLEOTIDE SEQUENCE [LARGE SCALE GENOMIC DNA]</scope>
    <source>
        <strain evidence="4">cv. Tatra</strain>
        <tissue evidence="3">Young leaves</tissue>
    </source>
</reference>
<dbReference type="STRING" id="57577.A0A2K3PCX9"/>
<evidence type="ECO:0000313" key="4">
    <source>
        <dbReference type="Proteomes" id="UP000236291"/>
    </source>
</evidence>
<dbReference type="InterPro" id="IPR019734">
    <property type="entry name" value="TPR_rpt"/>
</dbReference>
<dbReference type="InterPro" id="IPR011990">
    <property type="entry name" value="TPR-like_helical_dom_sf"/>
</dbReference>
<dbReference type="ExpressionAtlas" id="A0A2K3PCX9">
    <property type="expression patterns" value="baseline"/>
</dbReference>
<keyword evidence="2" id="KW-0472">Membrane</keyword>
<dbReference type="Gene3D" id="1.25.40.10">
    <property type="entry name" value="Tetratricopeptide repeat domain"/>
    <property type="match status" value="1"/>
</dbReference>
<reference evidence="3 4" key="2">
    <citation type="journal article" date="2017" name="Front. Plant Sci.">
        <title>Gene Classification and Mining of Molecular Markers Useful in Red Clover (Trifolium pratense) Breeding.</title>
        <authorList>
            <person name="Istvanek J."/>
            <person name="Dluhosova J."/>
            <person name="Dluhos P."/>
            <person name="Patkova L."/>
            <person name="Nedelnik J."/>
            <person name="Repkova J."/>
        </authorList>
    </citation>
    <scope>NUCLEOTIDE SEQUENCE [LARGE SCALE GENOMIC DNA]</scope>
    <source>
        <strain evidence="4">cv. Tatra</strain>
        <tissue evidence="3">Young leaves</tissue>
    </source>
</reference>
<organism evidence="3 4">
    <name type="scientific">Trifolium pratense</name>
    <name type="common">Red clover</name>
    <dbReference type="NCBI Taxonomy" id="57577"/>
    <lineage>
        <taxon>Eukaryota</taxon>
        <taxon>Viridiplantae</taxon>
        <taxon>Streptophyta</taxon>
        <taxon>Embryophyta</taxon>
        <taxon>Tracheophyta</taxon>
        <taxon>Spermatophyta</taxon>
        <taxon>Magnoliopsida</taxon>
        <taxon>eudicotyledons</taxon>
        <taxon>Gunneridae</taxon>
        <taxon>Pentapetalae</taxon>
        <taxon>rosids</taxon>
        <taxon>fabids</taxon>
        <taxon>Fabales</taxon>
        <taxon>Fabaceae</taxon>
        <taxon>Papilionoideae</taxon>
        <taxon>50 kb inversion clade</taxon>
        <taxon>NPAAA clade</taxon>
        <taxon>Hologalegina</taxon>
        <taxon>IRL clade</taxon>
        <taxon>Trifolieae</taxon>
        <taxon>Trifolium</taxon>
    </lineage>
</organism>
<gene>
    <name evidence="3" type="ORF">L195_g009780</name>
</gene>
<dbReference type="EMBL" id="ASHM01005842">
    <property type="protein sequence ID" value="PNY13132.1"/>
    <property type="molecule type" value="Genomic_DNA"/>
</dbReference>